<protein>
    <submittedName>
        <fullName evidence="1">Uncharacterized protein</fullName>
    </submittedName>
</protein>
<reference evidence="1" key="1">
    <citation type="submission" date="2022-09" db="EMBL/GenBank/DDBJ databases">
        <title>Fusarium specimens isolated from Avocado Roots.</title>
        <authorList>
            <person name="Stajich J."/>
            <person name="Roper C."/>
            <person name="Heimlech-Rivalta G."/>
        </authorList>
    </citation>
    <scope>NUCLEOTIDE SEQUENCE</scope>
    <source>
        <strain evidence="1">CF00136</strain>
    </source>
</reference>
<evidence type="ECO:0000313" key="1">
    <source>
        <dbReference type="EMBL" id="KAJ4248069.1"/>
    </source>
</evidence>
<proteinExistence type="predicted"/>
<sequence>MSKSPRLEPIVDSEQPILKQAKEANAVIPFYLTPNGADDNPLYDDETEDITTQLYQLKLIRENKDKYQASIGRRVATKVRVHHKKWCCDCGRYGVKGSKCRLCGHDVCDTCKEQHRRDKDKNGPSCITMGPIEEEFRL</sequence>
<dbReference type="EMBL" id="JAOQAZ010000037">
    <property type="protein sequence ID" value="KAJ4248069.1"/>
    <property type="molecule type" value="Genomic_DNA"/>
</dbReference>
<dbReference type="AlphaFoldDB" id="A0A9W8RN26"/>
<accession>A0A9W8RN26</accession>
<dbReference type="OrthoDB" id="10373856at2759"/>
<gene>
    <name evidence="1" type="ORF">NW762_012839</name>
</gene>
<comment type="caution">
    <text evidence="1">The sequence shown here is derived from an EMBL/GenBank/DDBJ whole genome shotgun (WGS) entry which is preliminary data.</text>
</comment>
<dbReference type="Proteomes" id="UP001152049">
    <property type="component" value="Unassembled WGS sequence"/>
</dbReference>
<name>A0A9W8RN26_9HYPO</name>
<evidence type="ECO:0000313" key="2">
    <source>
        <dbReference type="Proteomes" id="UP001152049"/>
    </source>
</evidence>
<organism evidence="1 2">
    <name type="scientific">Fusarium torreyae</name>
    <dbReference type="NCBI Taxonomy" id="1237075"/>
    <lineage>
        <taxon>Eukaryota</taxon>
        <taxon>Fungi</taxon>
        <taxon>Dikarya</taxon>
        <taxon>Ascomycota</taxon>
        <taxon>Pezizomycotina</taxon>
        <taxon>Sordariomycetes</taxon>
        <taxon>Hypocreomycetidae</taxon>
        <taxon>Hypocreales</taxon>
        <taxon>Nectriaceae</taxon>
        <taxon>Fusarium</taxon>
    </lineage>
</organism>
<keyword evidence="2" id="KW-1185">Reference proteome</keyword>